<dbReference type="EMBL" id="KQ765119">
    <property type="protein sequence ID" value="OAD54138.1"/>
    <property type="molecule type" value="Genomic_DNA"/>
</dbReference>
<name>A0A310SFE2_9HYME</name>
<gene>
    <name evidence="1" type="ORF">WN48_08306</name>
</gene>
<organism evidence="1 2">
    <name type="scientific">Eufriesea mexicana</name>
    <dbReference type="NCBI Taxonomy" id="516756"/>
    <lineage>
        <taxon>Eukaryota</taxon>
        <taxon>Metazoa</taxon>
        <taxon>Ecdysozoa</taxon>
        <taxon>Arthropoda</taxon>
        <taxon>Hexapoda</taxon>
        <taxon>Insecta</taxon>
        <taxon>Pterygota</taxon>
        <taxon>Neoptera</taxon>
        <taxon>Endopterygota</taxon>
        <taxon>Hymenoptera</taxon>
        <taxon>Apocrita</taxon>
        <taxon>Aculeata</taxon>
        <taxon>Apoidea</taxon>
        <taxon>Anthophila</taxon>
        <taxon>Apidae</taxon>
        <taxon>Eufriesea</taxon>
    </lineage>
</organism>
<keyword evidence="2" id="KW-1185">Reference proteome</keyword>
<reference evidence="1 2" key="1">
    <citation type="submission" date="2015-07" db="EMBL/GenBank/DDBJ databases">
        <title>The genome of Eufriesea mexicana.</title>
        <authorList>
            <person name="Pan H."/>
            <person name="Kapheim K."/>
        </authorList>
    </citation>
    <scope>NUCLEOTIDE SEQUENCE [LARGE SCALE GENOMIC DNA]</scope>
    <source>
        <strain evidence="1">0111107269</strain>
        <tissue evidence="1">Whole body</tissue>
    </source>
</reference>
<dbReference type="Proteomes" id="UP000250275">
    <property type="component" value="Unassembled WGS sequence"/>
</dbReference>
<evidence type="ECO:0000313" key="2">
    <source>
        <dbReference type="Proteomes" id="UP000250275"/>
    </source>
</evidence>
<proteinExistence type="predicted"/>
<sequence>MAQPTGAIRIKDTLIQLGTKGVKTTLLTLYKLSCLIKGTSIRYTKTLLSQH</sequence>
<accession>A0A310SFE2</accession>
<protein>
    <submittedName>
        <fullName evidence="1">Uncharacterized protein</fullName>
    </submittedName>
</protein>
<evidence type="ECO:0000313" key="1">
    <source>
        <dbReference type="EMBL" id="OAD54138.1"/>
    </source>
</evidence>
<dbReference type="AlphaFoldDB" id="A0A310SFE2"/>